<evidence type="ECO:0000313" key="2">
    <source>
        <dbReference type="EnsemblMetazoa" id="Aqu2.1.25061_001"/>
    </source>
</evidence>
<name>A0A1X7UBB2_AMPQE</name>
<feature type="domain" description="Integrase catalytic" evidence="1">
    <location>
        <begin position="1"/>
        <end position="109"/>
    </location>
</feature>
<dbReference type="InterPro" id="IPR036397">
    <property type="entry name" value="RNaseH_sf"/>
</dbReference>
<dbReference type="EnsemblMetazoa" id="Aqu2.1.25061_001">
    <property type="protein sequence ID" value="Aqu2.1.25061_001"/>
    <property type="gene ID" value="Aqu2.1.25061"/>
</dbReference>
<accession>A0A1X7UBB2</accession>
<dbReference type="AlphaFoldDB" id="A0A1X7UBB2"/>
<organism evidence="2">
    <name type="scientific">Amphimedon queenslandica</name>
    <name type="common">Sponge</name>
    <dbReference type="NCBI Taxonomy" id="400682"/>
    <lineage>
        <taxon>Eukaryota</taxon>
        <taxon>Metazoa</taxon>
        <taxon>Porifera</taxon>
        <taxon>Demospongiae</taxon>
        <taxon>Heteroscleromorpha</taxon>
        <taxon>Haplosclerida</taxon>
        <taxon>Niphatidae</taxon>
        <taxon>Amphimedon</taxon>
    </lineage>
</organism>
<dbReference type="InterPro" id="IPR012337">
    <property type="entry name" value="RNaseH-like_sf"/>
</dbReference>
<sequence length="109" mass="12368">MVKFGYVYTLVVLSFKRFAARRGTPRKLVSDNGKAFTAAAKALKAISENKAILNLSSGFRIDWQFNIVRAAWWGGIFERLIRSTKRRLRKIVGKASLTYDELNTAVIEI</sequence>
<protein>
    <recommendedName>
        <fullName evidence="1">Integrase catalytic domain-containing protein</fullName>
    </recommendedName>
</protein>
<dbReference type="PROSITE" id="PS50994">
    <property type="entry name" value="INTEGRASE"/>
    <property type="match status" value="1"/>
</dbReference>
<dbReference type="PANTHER" id="PTHR47331">
    <property type="entry name" value="PHD-TYPE DOMAIN-CONTAINING PROTEIN"/>
    <property type="match status" value="1"/>
</dbReference>
<dbReference type="PANTHER" id="PTHR47331:SF1">
    <property type="entry name" value="GAG-LIKE PROTEIN"/>
    <property type="match status" value="1"/>
</dbReference>
<dbReference type="OrthoDB" id="5985848at2759"/>
<dbReference type="GO" id="GO:0015074">
    <property type="term" value="P:DNA integration"/>
    <property type="evidence" value="ECO:0007669"/>
    <property type="project" value="InterPro"/>
</dbReference>
<reference evidence="2" key="1">
    <citation type="submission" date="2017-05" db="UniProtKB">
        <authorList>
            <consortium name="EnsemblMetazoa"/>
        </authorList>
    </citation>
    <scope>IDENTIFICATION</scope>
</reference>
<dbReference type="InterPro" id="IPR001584">
    <property type="entry name" value="Integrase_cat-core"/>
</dbReference>
<dbReference type="InParanoid" id="A0A1X7UBB2"/>
<dbReference type="SUPFAM" id="SSF53098">
    <property type="entry name" value="Ribonuclease H-like"/>
    <property type="match status" value="1"/>
</dbReference>
<dbReference type="GO" id="GO:0003676">
    <property type="term" value="F:nucleic acid binding"/>
    <property type="evidence" value="ECO:0007669"/>
    <property type="project" value="InterPro"/>
</dbReference>
<evidence type="ECO:0000259" key="1">
    <source>
        <dbReference type="PROSITE" id="PS50994"/>
    </source>
</evidence>
<dbReference type="Gene3D" id="3.30.420.10">
    <property type="entry name" value="Ribonuclease H-like superfamily/Ribonuclease H"/>
    <property type="match status" value="1"/>
</dbReference>
<proteinExistence type="predicted"/>